<reference evidence="2 3" key="1">
    <citation type="submission" date="2020-08" db="EMBL/GenBank/DDBJ databases">
        <title>Genome public.</title>
        <authorList>
            <person name="Liu C."/>
            <person name="Sun Q."/>
        </authorList>
    </citation>
    <scope>NUCLEOTIDE SEQUENCE [LARGE SCALE GENOMIC DNA]</scope>
    <source>
        <strain evidence="2 3">NSJ-26</strain>
    </source>
</reference>
<dbReference type="RefSeq" id="WP_249322589.1">
    <property type="nucleotide sequence ID" value="NZ_JACRTK010000001.1"/>
</dbReference>
<dbReference type="Pfam" id="PF04294">
    <property type="entry name" value="VanW"/>
    <property type="match status" value="1"/>
</dbReference>
<dbReference type="AlphaFoldDB" id="A0A926EYA4"/>
<name>A0A926EYA4_9FIRM</name>
<sequence>MKKLKYFLLLLCIFTTSISNGDMIYAETFYNSLSHLDKIEVLLNDVNDNYDTPEISGEVDNLPWRNHERFLYAKEKYNTPILMAAYCAVLKNPLPGESYNVKIASQGVKGIVLKPSEIFSQNSTLGPYKKSNGYKEGASYSNGNILMTEGGGVCKIATTLYNLAVLSDLEIVERHNHSMPINYVPYGQDATVAYRSKDFKFKNTTNGNILIWSQLIGNRLYMAFYGSEKPPEVRWTHEITNTTKAPVKYIKNETLKKGEMKTIVQGLDGATVKSTITIKYPDGSTSIRNMGISNYIPLPEIIEIH</sequence>
<accession>A0A926EYA4</accession>
<dbReference type="InterPro" id="IPR052913">
    <property type="entry name" value="Glycopeptide_resist_protein"/>
</dbReference>
<comment type="caution">
    <text evidence="2">The sequence shown here is derived from an EMBL/GenBank/DDBJ whole genome shotgun (WGS) entry which is preliminary data.</text>
</comment>
<evidence type="ECO:0000313" key="2">
    <source>
        <dbReference type="EMBL" id="MBC8589772.1"/>
    </source>
</evidence>
<evidence type="ECO:0000256" key="1">
    <source>
        <dbReference type="SAM" id="SignalP"/>
    </source>
</evidence>
<gene>
    <name evidence="2" type="ORF">H8689_01250</name>
</gene>
<dbReference type="EMBL" id="JACRTK010000001">
    <property type="protein sequence ID" value="MBC8589772.1"/>
    <property type="molecule type" value="Genomic_DNA"/>
</dbReference>
<dbReference type="Proteomes" id="UP000601522">
    <property type="component" value="Unassembled WGS sequence"/>
</dbReference>
<dbReference type="InterPro" id="IPR007391">
    <property type="entry name" value="Vancomycin_resist_VanW"/>
</dbReference>
<protein>
    <submittedName>
        <fullName evidence="2">VanW family protein</fullName>
    </submittedName>
</protein>
<proteinExistence type="predicted"/>
<organism evidence="2 3">
    <name type="scientific">Wansuia hejianensis</name>
    <dbReference type="NCBI Taxonomy" id="2763667"/>
    <lineage>
        <taxon>Bacteria</taxon>
        <taxon>Bacillati</taxon>
        <taxon>Bacillota</taxon>
        <taxon>Clostridia</taxon>
        <taxon>Lachnospirales</taxon>
        <taxon>Lachnospiraceae</taxon>
        <taxon>Wansuia</taxon>
    </lineage>
</organism>
<keyword evidence="3" id="KW-1185">Reference proteome</keyword>
<feature type="signal peptide" evidence="1">
    <location>
        <begin position="1"/>
        <end position="21"/>
    </location>
</feature>
<feature type="chain" id="PRO_5039433282" evidence="1">
    <location>
        <begin position="22"/>
        <end position="305"/>
    </location>
</feature>
<dbReference type="PANTHER" id="PTHR35788">
    <property type="entry name" value="EXPORTED PROTEIN-RELATED"/>
    <property type="match status" value="1"/>
</dbReference>
<dbReference type="PANTHER" id="PTHR35788:SF1">
    <property type="entry name" value="EXPORTED PROTEIN"/>
    <property type="match status" value="1"/>
</dbReference>
<evidence type="ECO:0000313" key="3">
    <source>
        <dbReference type="Proteomes" id="UP000601522"/>
    </source>
</evidence>
<keyword evidence="1" id="KW-0732">Signal</keyword>